<comment type="caution">
    <text evidence="1">The sequence shown here is derived from an EMBL/GenBank/DDBJ whole genome shotgun (WGS) entry which is preliminary data.</text>
</comment>
<organism evidence="1 2">
    <name type="scientific">Catharanthus roseus</name>
    <name type="common">Madagascar periwinkle</name>
    <name type="synonym">Vinca rosea</name>
    <dbReference type="NCBI Taxonomy" id="4058"/>
    <lineage>
        <taxon>Eukaryota</taxon>
        <taxon>Viridiplantae</taxon>
        <taxon>Streptophyta</taxon>
        <taxon>Embryophyta</taxon>
        <taxon>Tracheophyta</taxon>
        <taxon>Spermatophyta</taxon>
        <taxon>Magnoliopsida</taxon>
        <taxon>eudicotyledons</taxon>
        <taxon>Gunneridae</taxon>
        <taxon>Pentapetalae</taxon>
        <taxon>asterids</taxon>
        <taxon>lamiids</taxon>
        <taxon>Gentianales</taxon>
        <taxon>Apocynaceae</taxon>
        <taxon>Rauvolfioideae</taxon>
        <taxon>Vinceae</taxon>
        <taxon>Catharanthinae</taxon>
        <taxon>Catharanthus</taxon>
    </lineage>
</organism>
<gene>
    <name evidence="1" type="ORF">M9H77_15441</name>
</gene>
<reference evidence="2" key="1">
    <citation type="journal article" date="2023" name="Nat. Plants">
        <title>Single-cell RNA sequencing provides a high-resolution roadmap for understanding the multicellular compartmentation of specialized metabolism.</title>
        <authorList>
            <person name="Sun S."/>
            <person name="Shen X."/>
            <person name="Li Y."/>
            <person name="Li Y."/>
            <person name="Wang S."/>
            <person name="Li R."/>
            <person name="Zhang H."/>
            <person name="Shen G."/>
            <person name="Guo B."/>
            <person name="Wei J."/>
            <person name="Xu J."/>
            <person name="St-Pierre B."/>
            <person name="Chen S."/>
            <person name="Sun C."/>
        </authorList>
    </citation>
    <scope>NUCLEOTIDE SEQUENCE [LARGE SCALE GENOMIC DNA]</scope>
</reference>
<evidence type="ECO:0000313" key="1">
    <source>
        <dbReference type="EMBL" id="KAI5665588.1"/>
    </source>
</evidence>
<accession>A0ACC0B0V8</accession>
<dbReference type="EMBL" id="CM044704">
    <property type="protein sequence ID" value="KAI5665588.1"/>
    <property type="molecule type" value="Genomic_DNA"/>
</dbReference>
<evidence type="ECO:0000313" key="2">
    <source>
        <dbReference type="Proteomes" id="UP001060085"/>
    </source>
</evidence>
<sequence length="99" mass="10923">MDGSGGGRVVRASLGTVLLVSLIWFLFICILANQVTEEKAVRTISSTRNLNVLTFIGSKQHPLHLRGSPKLITVSKRRVPNGPDPIHNRRARDSREPPT</sequence>
<keyword evidence="2" id="KW-1185">Reference proteome</keyword>
<name>A0ACC0B0V8_CATRO</name>
<dbReference type="Proteomes" id="UP001060085">
    <property type="component" value="Linkage Group LG04"/>
</dbReference>
<proteinExistence type="predicted"/>
<protein>
    <submittedName>
        <fullName evidence="1">Uncharacterized protein</fullName>
    </submittedName>
</protein>